<dbReference type="Proteomes" id="UP000177169">
    <property type="component" value="Unassembled WGS sequence"/>
</dbReference>
<dbReference type="InterPro" id="IPR000631">
    <property type="entry name" value="CARKD"/>
</dbReference>
<keyword evidence="4 6" id="KW-0520">NAD</keyword>
<dbReference type="GO" id="GO:0005524">
    <property type="term" value="F:ATP binding"/>
    <property type="evidence" value="ECO:0007669"/>
    <property type="project" value="UniProtKB-KW"/>
</dbReference>
<gene>
    <name evidence="6" type="primary">nnrD</name>
    <name evidence="8" type="ORF">A3D01_02005</name>
</gene>
<dbReference type="PROSITE" id="PS51383">
    <property type="entry name" value="YJEF_C_3"/>
    <property type="match status" value="1"/>
</dbReference>
<comment type="caution">
    <text evidence="8">The sequence shown here is derived from an EMBL/GenBank/DDBJ whole genome shotgun (WGS) entry which is preliminary data.</text>
</comment>
<comment type="caution">
    <text evidence="6">Lacks conserved residue(s) required for the propagation of feature annotation.</text>
</comment>
<feature type="binding site" evidence="6">
    <location>
        <position position="102"/>
    </location>
    <ligand>
        <name>(6S)-NADPHX</name>
        <dbReference type="ChEBI" id="CHEBI:64076"/>
    </ligand>
</feature>
<evidence type="ECO:0000256" key="3">
    <source>
        <dbReference type="ARBA" id="ARBA00022857"/>
    </source>
</evidence>
<dbReference type="GO" id="GO:0052855">
    <property type="term" value="F:ADP-dependent NAD(P)H-hydrate dehydratase activity"/>
    <property type="evidence" value="ECO:0007669"/>
    <property type="project" value="UniProtKB-UniRule"/>
</dbReference>
<evidence type="ECO:0000259" key="7">
    <source>
        <dbReference type="PROSITE" id="PS51383"/>
    </source>
</evidence>
<dbReference type="PANTHER" id="PTHR12592:SF0">
    <property type="entry name" value="ATP-DEPENDENT (S)-NAD(P)H-HYDRATE DEHYDRATASE"/>
    <property type="match status" value="1"/>
</dbReference>
<dbReference type="Pfam" id="PF01256">
    <property type="entry name" value="Carb_kinase"/>
    <property type="match status" value="1"/>
</dbReference>
<dbReference type="GO" id="GO:0110051">
    <property type="term" value="P:metabolite repair"/>
    <property type="evidence" value="ECO:0007669"/>
    <property type="project" value="TreeGrafter"/>
</dbReference>
<reference evidence="8 9" key="1">
    <citation type="journal article" date="2016" name="Nat. Commun.">
        <title>Thousands of microbial genomes shed light on interconnected biogeochemical processes in an aquifer system.</title>
        <authorList>
            <person name="Anantharaman K."/>
            <person name="Brown C.T."/>
            <person name="Hug L.A."/>
            <person name="Sharon I."/>
            <person name="Castelle C.J."/>
            <person name="Probst A.J."/>
            <person name="Thomas B.C."/>
            <person name="Singh A."/>
            <person name="Wilkins M.J."/>
            <person name="Karaoz U."/>
            <person name="Brodie E.L."/>
            <person name="Williams K.H."/>
            <person name="Hubbard S.S."/>
            <person name="Banfield J.F."/>
        </authorList>
    </citation>
    <scope>NUCLEOTIDE SEQUENCE [LARGE SCALE GENOMIC DNA]</scope>
</reference>
<evidence type="ECO:0000256" key="6">
    <source>
        <dbReference type="HAMAP-Rule" id="MF_01965"/>
    </source>
</evidence>
<accession>A0A1F7YZN5</accession>
<evidence type="ECO:0000313" key="8">
    <source>
        <dbReference type="EMBL" id="OGM32138.1"/>
    </source>
</evidence>
<comment type="subunit">
    <text evidence="6">Homotetramer.</text>
</comment>
<comment type="catalytic activity">
    <reaction evidence="6">
        <text>(6S)-NADHX + ADP = AMP + phosphate + NADH + H(+)</text>
        <dbReference type="Rhea" id="RHEA:32223"/>
        <dbReference type="ChEBI" id="CHEBI:15378"/>
        <dbReference type="ChEBI" id="CHEBI:43474"/>
        <dbReference type="ChEBI" id="CHEBI:57945"/>
        <dbReference type="ChEBI" id="CHEBI:64074"/>
        <dbReference type="ChEBI" id="CHEBI:456215"/>
        <dbReference type="ChEBI" id="CHEBI:456216"/>
        <dbReference type="EC" id="4.2.1.136"/>
    </reaction>
</comment>
<keyword evidence="5 6" id="KW-0456">Lyase</keyword>
<proteinExistence type="inferred from homology"/>
<comment type="cofactor">
    <cofactor evidence="6">
        <name>Mg(2+)</name>
        <dbReference type="ChEBI" id="CHEBI:18420"/>
    </cofactor>
</comment>
<feature type="domain" description="YjeF C-terminal" evidence="7">
    <location>
        <begin position="6"/>
        <end position="294"/>
    </location>
</feature>
<dbReference type="NCBIfam" id="TIGR00196">
    <property type="entry name" value="yjeF_cterm"/>
    <property type="match status" value="1"/>
</dbReference>
<feature type="binding site" evidence="6">
    <location>
        <begin position="208"/>
        <end position="212"/>
    </location>
    <ligand>
        <name>AMP</name>
        <dbReference type="ChEBI" id="CHEBI:456215"/>
    </ligand>
</feature>
<evidence type="ECO:0000256" key="1">
    <source>
        <dbReference type="ARBA" id="ARBA00022741"/>
    </source>
</evidence>
<dbReference type="EMBL" id="MGGR01000035">
    <property type="protein sequence ID" value="OGM32138.1"/>
    <property type="molecule type" value="Genomic_DNA"/>
</dbReference>
<dbReference type="CDD" id="cd01171">
    <property type="entry name" value="YXKO-related"/>
    <property type="match status" value="1"/>
</dbReference>
<keyword evidence="2 6" id="KW-0067">ATP-binding</keyword>
<dbReference type="EC" id="4.2.1.136" evidence="6"/>
<dbReference type="InterPro" id="IPR029056">
    <property type="entry name" value="Ribokinase-like"/>
</dbReference>
<feature type="binding site" evidence="6">
    <location>
        <position position="236"/>
    </location>
    <ligand>
        <name>AMP</name>
        <dbReference type="ChEBI" id="CHEBI:456215"/>
    </ligand>
</feature>
<keyword evidence="1 6" id="KW-0547">Nucleotide-binding</keyword>
<evidence type="ECO:0000256" key="4">
    <source>
        <dbReference type="ARBA" id="ARBA00023027"/>
    </source>
</evidence>
<evidence type="ECO:0000256" key="2">
    <source>
        <dbReference type="ARBA" id="ARBA00022840"/>
    </source>
</evidence>
<dbReference type="HAMAP" id="MF_01965">
    <property type="entry name" value="NADHX_dehydratase"/>
    <property type="match status" value="1"/>
</dbReference>
<evidence type="ECO:0000313" key="9">
    <source>
        <dbReference type="Proteomes" id="UP000177169"/>
    </source>
</evidence>
<comment type="similarity">
    <text evidence="6">Belongs to the NnrD/CARKD family.</text>
</comment>
<evidence type="ECO:0000256" key="5">
    <source>
        <dbReference type="ARBA" id="ARBA00023239"/>
    </source>
</evidence>
<dbReference type="STRING" id="1802505.A3D01_02005"/>
<feature type="binding site" evidence="6">
    <location>
        <position position="237"/>
    </location>
    <ligand>
        <name>(6S)-NADPHX</name>
        <dbReference type="ChEBI" id="CHEBI:64076"/>
    </ligand>
</feature>
<name>A0A1F7YZN5_9BACT</name>
<comment type="catalytic activity">
    <reaction evidence="6">
        <text>(6S)-NADPHX + ADP = AMP + phosphate + NADPH + H(+)</text>
        <dbReference type="Rhea" id="RHEA:32235"/>
        <dbReference type="ChEBI" id="CHEBI:15378"/>
        <dbReference type="ChEBI" id="CHEBI:43474"/>
        <dbReference type="ChEBI" id="CHEBI:57783"/>
        <dbReference type="ChEBI" id="CHEBI:64076"/>
        <dbReference type="ChEBI" id="CHEBI:456215"/>
        <dbReference type="ChEBI" id="CHEBI:456216"/>
        <dbReference type="EC" id="4.2.1.136"/>
    </reaction>
</comment>
<sequence length="301" mass="33296">MLLRIFDKSDLIKLYKPHPESSGEDNGQVTIVGGSKLFHGAPLLSLTTASRIVDMVFFATPEKSVGMIAEKLKSKLLSFIWTPWEDVESYIEKSDAVLIGPGFMRFGSESTSEDDRDFSNHNEGKQSRGITERLLKKFPDKRWVIDAGSLQTMDESWIPNDSVLTPNVKEFELLFKMKNQISNIKDSNQKSKIVLEKAKEHNCILVLKGPETVVCSPEECVVVRGGNPGMSKGGTGDVLAGLTVALLAKNEPFLAASCASYIEKAAADELYKKVGTNYNADDLTNKIPETFYNLLNNKDLP</sequence>
<dbReference type="PANTHER" id="PTHR12592">
    <property type="entry name" value="ATP-DEPENDENT (S)-NAD(P)H-HYDRATE DEHYDRATASE FAMILY MEMBER"/>
    <property type="match status" value="1"/>
</dbReference>
<dbReference type="SUPFAM" id="SSF53613">
    <property type="entry name" value="Ribokinase-like"/>
    <property type="match status" value="1"/>
</dbReference>
<keyword evidence="3 6" id="KW-0521">NADP</keyword>
<organism evidence="8 9">
    <name type="scientific">Candidatus Woesebacteria bacterium RIFCSPHIGHO2_02_FULL_39_13</name>
    <dbReference type="NCBI Taxonomy" id="1802505"/>
    <lineage>
        <taxon>Bacteria</taxon>
        <taxon>Candidatus Woeseibacteriota</taxon>
    </lineage>
</organism>
<protein>
    <recommendedName>
        <fullName evidence="6">ADP-dependent (S)-NAD(P)H-hydrate dehydratase</fullName>
        <ecNumber evidence="6">4.2.1.136</ecNumber>
    </recommendedName>
    <alternativeName>
        <fullName evidence="6">ADP-dependent NAD(P)HX dehydratase</fullName>
    </alternativeName>
</protein>
<dbReference type="Gene3D" id="3.40.1190.20">
    <property type="match status" value="1"/>
</dbReference>
<dbReference type="AlphaFoldDB" id="A0A1F7YZN5"/>
<feature type="binding site" evidence="6">
    <location>
        <position position="41"/>
    </location>
    <ligand>
        <name>(6S)-NADPHX</name>
        <dbReference type="ChEBI" id="CHEBI:64076"/>
    </ligand>
</feature>
<dbReference type="GO" id="GO:0046496">
    <property type="term" value="P:nicotinamide nucleotide metabolic process"/>
    <property type="evidence" value="ECO:0007669"/>
    <property type="project" value="UniProtKB-UniRule"/>
</dbReference>
<comment type="function">
    <text evidence="6">Catalyzes the dehydration of the S-form of NAD(P)HX at the expense of ADP, which is converted to AMP. Together with NAD(P)HX epimerase, which catalyzes the epimerization of the S- and R-forms, the enzyme allows the repair of both epimers of NAD(P)HX, a damaged form of NAD(P)H that is a result of enzymatic or heat-dependent hydration.</text>
</comment>